<dbReference type="AlphaFoldDB" id="A0A392PU64"/>
<sequence>DGDKDNIEKTLAVALLDTSGNPIRSITAADPLATSSWEKIPSSKTLITPVQCKSLWRQFKMETEYSVSQAISAQVQCFPFKRDFEGSFYR</sequence>
<evidence type="ECO:0000313" key="3">
    <source>
        <dbReference type="Proteomes" id="UP000265520"/>
    </source>
</evidence>
<protein>
    <submittedName>
        <fullName evidence="2">ROOT HAIR defective 3 GTP-binding family protein</fullName>
    </submittedName>
</protein>
<dbReference type="EMBL" id="LXQA010094002">
    <property type="protein sequence ID" value="MCI14846.1"/>
    <property type="molecule type" value="Genomic_DNA"/>
</dbReference>
<proteinExistence type="predicted"/>
<evidence type="ECO:0000259" key="1">
    <source>
        <dbReference type="Pfam" id="PF20428"/>
    </source>
</evidence>
<dbReference type="PANTHER" id="PTHR45923:SF2">
    <property type="entry name" value="PROTEIN SEY1"/>
    <property type="match status" value="1"/>
</dbReference>
<dbReference type="GO" id="GO:0003924">
    <property type="term" value="F:GTPase activity"/>
    <property type="evidence" value="ECO:0007669"/>
    <property type="project" value="TreeGrafter"/>
</dbReference>
<evidence type="ECO:0000313" key="2">
    <source>
        <dbReference type="EMBL" id="MCI14846.1"/>
    </source>
</evidence>
<dbReference type="InterPro" id="IPR008803">
    <property type="entry name" value="RHD3/Sey1"/>
</dbReference>
<dbReference type="Pfam" id="PF20428">
    <property type="entry name" value="Sey1_3HB"/>
    <property type="match status" value="1"/>
</dbReference>
<reference evidence="2 3" key="1">
    <citation type="journal article" date="2018" name="Front. Plant Sci.">
        <title>Red Clover (Trifolium pratense) and Zigzag Clover (T. medium) - A Picture of Genomic Similarities and Differences.</title>
        <authorList>
            <person name="Dluhosova J."/>
            <person name="Istvanek J."/>
            <person name="Nedelnik J."/>
            <person name="Repkova J."/>
        </authorList>
    </citation>
    <scope>NUCLEOTIDE SEQUENCE [LARGE SCALE GENOMIC DNA]</scope>
    <source>
        <strain evidence="3">cv. 10/8</strain>
        <tissue evidence="2">Leaf</tissue>
    </source>
</reference>
<organism evidence="2 3">
    <name type="scientific">Trifolium medium</name>
    <dbReference type="NCBI Taxonomy" id="97028"/>
    <lineage>
        <taxon>Eukaryota</taxon>
        <taxon>Viridiplantae</taxon>
        <taxon>Streptophyta</taxon>
        <taxon>Embryophyta</taxon>
        <taxon>Tracheophyta</taxon>
        <taxon>Spermatophyta</taxon>
        <taxon>Magnoliopsida</taxon>
        <taxon>eudicotyledons</taxon>
        <taxon>Gunneridae</taxon>
        <taxon>Pentapetalae</taxon>
        <taxon>rosids</taxon>
        <taxon>fabids</taxon>
        <taxon>Fabales</taxon>
        <taxon>Fabaceae</taxon>
        <taxon>Papilionoideae</taxon>
        <taxon>50 kb inversion clade</taxon>
        <taxon>NPAAA clade</taxon>
        <taxon>Hologalegina</taxon>
        <taxon>IRL clade</taxon>
        <taxon>Trifolieae</taxon>
        <taxon>Trifolium</taxon>
    </lineage>
</organism>
<name>A0A392PU64_9FABA</name>
<dbReference type="Proteomes" id="UP000265520">
    <property type="component" value="Unassembled WGS sequence"/>
</dbReference>
<feature type="domain" description="Sey1/RHD3-like three-helix bundle" evidence="1">
    <location>
        <begin position="3"/>
        <end position="70"/>
    </location>
</feature>
<dbReference type="GO" id="GO:0016320">
    <property type="term" value="P:endoplasmic reticulum membrane fusion"/>
    <property type="evidence" value="ECO:0007669"/>
    <property type="project" value="TreeGrafter"/>
</dbReference>
<dbReference type="InterPro" id="IPR046758">
    <property type="entry name" value="Sey1/RHD3-like_3HB"/>
</dbReference>
<keyword evidence="3" id="KW-1185">Reference proteome</keyword>
<accession>A0A392PU64</accession>
<dbReference type="GO" id="GO:0005783">
    <property type="term" value="C:endoplasmic reticulum"/>
    <property type="evidence" value="ECO:0007669"/>
    <property type="project" value="TreeGrafter"/>
</dbReference>
<comment type="caution">
    <text evidence="2">The sequence shown here is derived from an EMBL/GenBank/DDBJ whole genome shotgun (WGS) entry which is preliminary data.</text>
</comment>
<feature type="non-terminal residue" evidence="2">
    <location>
        <position position="1"/>
    </location>
</feature>
<dbReference type="PANTHER" id="PTHR45923">
    <property type="entry name" value="PROTEIN SEY1"/>
    <property type="match status" value="1"/>
</dbReference>